<evidence type="ECO:0000313" key="3">
    <source>
        <dbReference type="EMBL" id="CAI0391044.1"/>
    </source>
</evidence>
<keyword evidence="2" id="KW-1133">Transmembrane helix</keyword>
<keyword evidence="2" id="KW-0472">Membrane</keyword>
<keyword evidence="2" id="KW-0812">Transmembrane</keyword>
<dbReference type="EMBL" id="CAMGYJ010000003">
    <property type="protein sequence ID" value="CAI0391044.1"/>
    <property type="molecule type" value="Genomic_DNA"/>
</dbReference>
<organism evidence="3 4">
    <name type="scientific">Linum tenue</name>
    <dbReference type="NCBI Taxonomy" id="586396"/>
    <lineage>
        <taxon>Eukaryota</taxon>
        <taxon>Viridiplantae</taxon>
        <taxon>Streptophyta</taxon>
        <taxon>Embryophyta</taxon>
        <taxon>Tracheophyta</taxon>
        <taxon>Spermatophyta</taxon>
        <taxon>Magnoliopsida</taxon>
        <taxon>eudicotyledons</taxon>
        <taxon>Gunneridae</taxon>
        <taxon>Pentapetalae</taxon>
        <taxon>rosids</taxon>
        <taxon>fabids</taxon>
        <taxon>Malpighiales</taxon>
        <taxon>Linaceae</taxon>
        <taxon>Linum</taxon>
    </lineage>
</organism>
<feature type="region of interest" description="Disordered" evidence="1">
    <location>
        <begin position="1"/>
        <end position="36"/>
    </location>
</feature>
<name>A0AAV0I366_9ROSI</name>
<evidence type="ECO:0000256" key="1">
    <source>
        <dbReference type="SAM" id="MobiDB-lite"/>
    </source>
</evidence>
<evidence type="ECO:0000313" key="4">
    <source>
        <dbReference type="Proteomes" id="UP001154282"/>
    </source>
</evidence>
<comment type="caution">
    <text evidence="3">The sequence shown here is derived from an EMBL/GenBank/DDBJ whole genome shotgun (WGS) entry which is preliminary data.</text>
</comment>
<gene>
    <name evidence="3" type="ORF">LITE_LOCUS6981</name>
</gene>
<protein>
    <submittedName>
        <fullName evidence="3">Uncharacterized protein</fullName>
    </submittedName>
</protein>
<dbReference type="Proteomes" id="UP001154282">
    <property type="component" value="Unassembled WGS sequence"/>
</dbReference>
<evidence type="ECO:0000256" key="2">
    <source>
        <dbReference type="SAM" id="Phobius"/>
    </source>
</evidence>
<feature type="transmembrane region" description="Helical" evidence="2">
    <location>
        <begin position="48"/>
        <end position="66"/>
    </location>
</feature>
<proteinExistence type="predicted"/>
<reference evidence="3" key="1">
    <citation type="submission" date="2022-08" db="EMBL/GenBank/DDBJ databases">
        <authorList>
            <person name="Gutierrez-Valencia J."/>
        </authorList>
    </citation>
    <scope>NUCLEOTIDE SEQUENCE</scope>
</reference>
<dbReference type="AlphaFoldDB" id="A0AAV0I366"/>
<keyword evidence="4" id="KW-1185">Reference proteome</keyword>
<sequence length="128" mass="13741">MDLNPHIMRKRLPSPNPSDHTSTSFSSSSSSSVVKRFGSTDGMSVSKLVAALMLALPAIFLLSVVLRRPQFDLGFGFADARVLVNPGDEPIVQKEASGDGNVNEVLRAQLNATLPDKVNRILACFGMV</sequence>
<feature type="compositionally biased region" description="Low complexity" evidence="1">
    <location>
        <begin position="21"/>
        <end position="32"/>
    </location>
</feature>
<accession>A0AAV0I366</accession>